<proteinExistence type="predicted"/>
<dbReference type="EMBL" id="HACG01042883">
    <property type="protein sequence ID" value="CEK89748.1"/>
    <property type="molecule type" value="Transcribed_RNA"/>
</dbReference>
<sequence>MLFLFFPDPEALLELKALWLGVMDILTLRHGHEHRKSGEPVAFLPVRGVEPTLTED</sequence>
<name>A0A0B7B9M9_9EUPU</name>
<accession>A0A0B7B9M9</accession>
<evidence type="ECO:0000313" key="1">
    <source>
        <dbReference type="EMBL" id="CEK89748.1"/>
    </source>
</evidence>
<protein>
    <submittedName>
        <fullName evidence="1">Uncharacterized protein</fullName>
    </submittedName>
</protein>
<dbReference type="AlphaFoldDB" id="A0A0B7B9M9"/>
<gene>
    <name evidence="1" type="primary">ORF172660</name>
</gene>
<organism evidence="1">
    <name type="scientific">Arion vulgaris</name>
    <dbReference type="NCBI Taxonomy" id="1028688"/>
    <lineage>
        <taxon>Eukaryota</taxon>
        <taxon>Metazoa</taxon>
        <taxon>Spiralia</taxon>
        <taxon>Lophotrochozoa</taxon>
        <taxon>Mollusca</taxon>
        <taxon>Gastropoda</taxon>
        <taxon>Heterobranchia</taxon>
        <taxon>Euthyneura</taxon>
        <taxon>Panpulmonata</taxon>
        <taxon>Eupulmonata</taxon>
        <taxon>Stylommatophora</taxon>
        <taxon>Helicina</taxon>
        <taxon>Arionoidea</taxon>
        <taxon>Arionidae</taxon>
        <taxon>Arion</taxon>
    </lineage>
</organism>
<reference evidence="1" key="1">
    <citation type="submission" date="2014-12" db="EMBL/GenBank/DDBJ databases">
        <title>Insight into the proteome of Arion vulgaris.</title>
        <authorList>
            <person name="Aradska J."/>
            <person name="Bulat T."/>
            <person name="Smidak R."/>
            <person name="Sarate P."/>
            <person name="Gangsoo J."/>
            <person name="Sialana F."/>
            <person name="Bilban M."/>
            <person name="Lubec G."/>
        </authorList>
    </citation>
    <scope>NUCLEOTIDE SEQUENCE</scope>
    <source>
        <tissue evidence="1">Skin</tissue>
    </source>
</reference>